<dbReference type="Pfam" id="PF25683">
    <property type="entry name" value="URGCP_GTPase"/>
    <property type="match status" value="1"/>
</dbReference>
<evidence type="ECO:0000256" key="2">
    <source>
        <dbReference type="SAM" id="MobiDB-lite"/>
    </source>
</evidence>
<feature type="domain" description="VLIG-type G" evidence="3">
    <location>
        <begin position="618"/>
        <end position="868"/>
    </location>
</feature>
<dbReference type="EMBL" id="JAIZAY010000001">
    <property type="protein sequence ID" value="KAJ8050341.1"/>
    <property type="molecule type" value="Genomic_DNA"/>
</dbReference>
<evidence type="ECO:0000313" key="5">
    <source>
        <dbReference type="Proteomes" id="UP001152320"/>
    </source>
</evidence>
<organism evidence="4 5">
    <name type="scientific">Holothuria leucospilota</name>
    <name type="common">Black long sea cucumber</name>
    <name type="synonym">Mertensiothuria leucospilota</name>
    <dbReference type="NCBI Taxonomy" id="206669"/>
    <lineage>
        <taxon>Eukaryota</taxon>
        <taxon>Metazoa</taxon>
        <taxon>Echinodermata</taxon>
        <taxon>Eleutherozoa</taxon>
        <taxon>Echinozoa</taxon>
        <taxon>Holothuroidea</taxon>
        <taxon>Aspidochirotacea</taxon>
        <taxon>Aspidochirotida</taxon>
        <taxon>Holothuriidae</taxon>
        <taxon>Holothuria</taxon>
    </lineage>
</organism>
<dbReference type="Gene3D" id="3.40.50.300">
    <property type="entry name" value="P-loop containing nucleotide triphosphate hydrolases"/>
    <property type="match status" value="1"/>
</dbReference>
<sequence length="1533" mass="175257">MLTSVYLTVRQEMATGNPDRSESQEYGGAEQSLLILLDRLGLSEETKLTMMDGRIFNTNSEKGELLQTDVVTYFFQDLSAKDQNALANLRENYKKLGNGDIVSSRDLIFAILTCCDQFLLQQVLCKLVKCNSAVPVLMPDGKNENITFLLWGLRQCNGVLYDTKTKNYEDISFTKYPVMTISAIRFGKVDLSKSDILNSLLKSLHGFDVSERFLSNRVDPGTRVCSLGTVEYVPYLAKCKSSTSLPMSFLNLRGDASKYEKQLKFCCKNSQIVIVFSEIRLIKAVQSPLRKLNPSSHIIFLSPNDENDVDSKGDRISIVTLKNPVKIVSSIKELILEVNGATKFSLQPLDEMKLSCKDLCILTDEECEICLKARSAALDLSAAINKPQHAEKSKLYPLQDIWNESIVSRERIGKGNDEPRQEQKQGDELKLRQGEAPVSDEMLKFMAIVFDSDKELVNYFITWLQIFLKERSNKVFKSIIGKLKENVKERRIVYGQLGFLKSSTTGDWPKHRKDFQQNRSKNEKETINQKDYDEYQNFDSKIIEQEDFLREIGQMFECNRSIQLVKEKPISPSEMAEIAVDLLVNGHCIELFQNKTSCVAVSWLKAICERLHTSLENKPTVRVVSIIGGPSSGKSHLLNCTFGTNFSEGEGRCSRGVRLAVVPLHSNIQKLAKCNFLIIADTESVNVSETTVAESKKKNNYISTLVACISDVVIIKIGKEDTPQEVTGTFTIALRGLQRGRNVGEALQACIVQSFDNTKLQLKQKDVLEELERITQKLAKNGQVSTSGNELSQKKVNEDLLQCFSRGADETKKVKNIQFLFTPDSHCLLKDNNRYSSDVKKFRATVIQMLTECNKIPRFFTEFGEHAQDVIQSMDSDNFIEAYQAVTFRKRCDAFLTQCEQTLSTISSKLSGRTVQVSNDMISAVNNGKSIDDVKNLEEEVLKELSELTIRDIHNLLRKIESESKRHYFQPFLNDIQTIKTKVELFRATQMENINTNVKETITNITQYGRSVEEFSKKLSDTMADLDETFIQSCDHLCTAEYSEIDSLVKHVTKELTKQLNEKLVTLNDELEAIKRNEFKAHFESVKANFDLISSTYRTKVLDVLKARADEVSKVFTYVSQHEKDLYDIQIELSENLSIMLSKLNEEGKTLDEILNQIIREIETLANEKFNKIQTKMEDRINTKLFPHIHKRLTDECCLAHETSVQEAREQLKISADLIKEKRALQVLTKTLEMKKKQEKREKYVLQFNAVLSKIQQDLEAKLLSFCRSIMRAKFDTIDEICQSKDKEFREIATERFNTLLQSTSKEKGNSFEIKEYKSFEHSSKSVEERILSKMKKQFKETVSKAKKKKQRNEKVLHETKHFIETMKEGLQNQKDNSKACKKKKFESKFKPFLSKVKENNPLPPIFRLKKDKETELLSEVRKRGIISDTISDDLSAYTSTCNNVQSKDDVAKISKDFSSVDERNEKDFNNLATSLFELSEDFVNFEQNVYKLVKMIKQFEHSRHALEGGIKASDKEGQSAWKIQEGKKKGIR</sequence>
<dbReference type="GO" id="GO:0005525">
    <property type="term" value="F:GTP binding"/>
    <property type="evidence" value="ECO:0007669"/>
    <property type="project" value="InterPro"/>
</dbReference>
<gene>
    <name evidence="4" type="ORF">HOLleu_03504</name>
</gene>
<reference evidence="4" key="1">
    <citation type="submission" date="2021-10" db="EMBL/GenBank/DDBJ databases">
        <title>Tropical sea cucumber genome reveals ecological adaptation and Cuvierian tubules defense mechanism.</title>
        <authorList>
            <person name="Chen T."/>
        </authorList>
    </citation>
    <scope>NUCLEOTIDE SEQUENCE</scope>
    <source>
        <strain evidence="4">Nanhai2018</strain>
        <tissue evidence="4">Muscle</tissue>
    </source>
</reference>
<dbReference type="InterPro" id="IPR052986">
    <property type="entry name" value="VLIG_GTPase"/>
</dbReference>
<dbReference type="PROSITE" id="PS51717">
    <property type="entry name" value="G_VLIG"/>
    <property type="match status" value="1"/>
</dbReference>
<accession>A0A9Q1HLV4</accession>
<dbReference type="Proteomes" id="UP001152320">
    <property type="component" value="Chromosome 1"/>
</dbReference>
<dbReference type="InterPro" id="IPR027417">
    <property type="entry name" value="P-loop_NTPase"/>
</dbReference>
<proteinExistence type="inferred from homology"/>
<evidence type="ECO:0000259" key="3">
    <source>
        <dbReference type="PROSITE" id="PS51717"/>
    </source>
</evidence>
<evidence type="ECO:0000313" key="4">
    <source>
        <dbReference type="EMBL" id="KAJ8050341.1"/>
    </source>
</evidence>
<feature type="region of interest" description="Disordered" evidence="2">
    <location>
        <begin position="412"/>
        <end position="433"/>
    </location>
</feature>
<dbReference type="PANTHER" id="PTHR14819:SF5">
    <property type="entry name" value="INTERFERON-INDUCED VERY LARGE GTPASE 1"/>
    <property type="match status" value="1"/>
</dbReference>
<dbReference type="Pfam" id="PF25496">
    <property type="entry name" value="URGCP"/>
    <property type="match status" value="1"/>
</dbReference>
<comment type="caution">
    <text evidence="4">The sequence shown here is derived from an EMBL/GenBank/DDBJ whole genome shotgun (WGS) entry which is preliminary data.</text>
</comment>
<name>A0A9Q1HLV4_HOLLE</name>
<keyword evidence="5" id="KW-1185">Reference proteome</keyword>
<dbReference type="OrthoDB" id="1597724at2759"/>
<dbReference type="InterPro" id="IPR030383">
    <property type="entry name" value="G_VLIG_dom"/>
</dbReference>
<dbReference type="InterPro" id="IPR057365">
    <property type="entry name" value="URGCP"/>
</dbReference>
<feature type="compositionally biased region" description="Basic and acidic residues" evidence="2">
    <location>
        <begin position="1509"/>
        <end position="1518"/>
    </location>
</feature>
<dbReference type="PANTHER" id="PTHR14819">
    <property type="entry name" value="GTP-BINDING"/>
    <property type="match status" value="1"/>
</dbReference>
<feature type="region of interest" description="Disordered" evidence="2">
    <location>
        <begin position="1509"/>
        <end position="1533"/>
    </location>
</feature>
<protein>
    <submittedName>
        <fullName evidence="4">Interferon-induced very large GTPase 1</fullName>
    </submittedName>
</protein>
<evidence type="ECO:0000256" key="1">
    <source>
        <dbReference type="ARBA" id="ARBA00006828"/>
    </source>
</evidence>
<comment type="similarity">
    <text evidence="1">Belongs to the TRAFAC class dynamin-like GTPase superfamily. Very large inducible GTPase (VLIG) family.</text>
</comment>
<dbReference type="SUPFAM" id="SSF52540">
    <property type="entry name" value="P-loop containing nucleoside triphosphate hydrolases"/>
    <property type="match status" value="1"/>
</dbReference>